<proteinExistence type="predicted"/>
<dbReference type="OrthoDB" id="674604at2759"/>
<protein>
    <submittedName>
        <fullName evidence="2">Uncharacterized protein</fullName>
    </submittedName>
</protein>
<feature type="transmembrane region" description="Helical" evidence="1">
    <location>
        <begin position="56"/>
        <end position="76"/>
    </location>
</feature>
<dbReference type="EMBL" id="JAGFBS010000017">
    <property type="protein sequence ID" value="KAG6374584.1"/>
    <property type="molecule type" value="Genomic_DNA"/>
</dbReference>
<keyword evidence="1" id="KW-0472">Membrane</keyword>
<dbReference type="Proteomes" id="UP000683000">
    <property type="component" value="Unassembled WGS sequence"/>
</dbReference>
<evidence type="ECO:0000256" key="1">
    <source>
        <dbReference type="SAM" id="Phobius"/>
    </source>
</evidence>
<gene>
    <name evidence="2" type="ORF">JVT61DRAFT_3939</name>
</gene>
<organism evidence="2 3">
    <name type="scientific">Boletus reticuloceps</name>
    <dbReference type="NCBI Taxonomy" id="495285"/>
    <lineage>
        <taxon>Eukaryota</taxon>
        <taxon>Fungi</taxon>
        <taxon>Dikarya</taxon>
        <taxon>Basidiomycota</taxon>
        <taxon>Agaricomycotina</taxon>
        <taxon>Agaricomycetes</taxon>
        <taxon>Agaricomycetidae</taxon>
        <taxon>Boletales</taxon>
        <taxon>Boletineae</taxon>
        <taxon>Boletaceae</taxon>
        <taxon>Boletoideae</taxon>
        <taxon>Boletus</taxon>
    </lineage>
</organism>
<comment type="caution">
    <text evidence="2">The sequence shown here is derived from an EMBL/GenBank/DDBJ whole genome shotgun (WGS) entry which is preliminary data.</text>
</comment>
<sequence length="143" mass="16425">MAMFKWYQGSALVIVFLHGIRSTSQLGALVKSIWNTRAWTLQEYVAAKVVHFYTEYWTIYLNVLCSVWRFFFGFLVRKAQTTQYARLCFAEQHPPVWHHGSVLEEQMDSDVEREVMRGGIATSATSSTTATLATTSAQDMTWK</sequence>
<keyword evidence="1" id="KW-0812">Transmembrane</keyword>
<dbReference type="AlphaFoldDB" id="A0A8I2YL98"/>
<evidence type="ECO:0000313" key="2">
    <source>
        <dbReference type="EMBL" id="KAG6374584.1"/>
    </source>
</evidence>
<name>A0A8I2YL98_9AGAM</name>
<keyword evidence="3" id="KW-1185">Reference proteome</keyword>
<keyword evidence="1" id="KW-1133">Transmembrane helix</keyword>
<evidence type="ECO:0000313" key="3">
    <source>
        <dbReference type="Proteomes" id="UP000683000"/>
    </source>
</evidence>
<reference evidence="2" key="1">
    <citation type="submission" date="2021-03" db="EMBL/GenBank/DDBJ databases">
        <title>Evolutionary innovations through gain and loss of genes in the ectomycorrhizal Boletales.</title>
        <authorList>
            <person name="Wu G."/>
            <person name="Miyauchi S."/>
            <person name="Morin E."/>
            <person name="Yang Z.-L."/>
            <person name="Xu J."/>
            <person name="Martin F.M."/>
        </authorList>
    </citation>
    <scope>NUCLEOTIDE SEQUENCE</scope>
    <source>
        <strain evidence="2">BR01</strain>
    </source>
</reference>
<accession>A0A8I2YL98</accession>